<gene>
    <name evidence="7" type="ORF">HMPREF9080_00818</name>
</gene>
<name>G9ZDI4_9GAMM</name>
<dbReference type="PROSITE" id="PS01123">
    <property type="entry name" value="TNASE_1"/>
    <property type="match status" value="1"/>
</dbReference>
<feature type="chain" id="PRO_5003529787" evidence="5">
    <location>
        <begin position="19"/>
        <end position="200"/>
    </location>
</feature>
<evidence type="ECO:0000313" key="7">
    <source>
        <dbReference type="EMBL" id="EHM55310.1"/>
    </source>
</evidence>
<dbReference type="RefSeq" id="WP_006984837.1">
    <property type="nucleotide sequence ID" value="NZ_JH417904.1"/>
</dbReference>
<feature type="region of interest" description="Disordered" evidence="4">
    <location>
        <begin position="138"/>
        <end position="200"/>
    </location>
</feature>
<feature type="compositionally biased region" description="Basic and acidic residues" evidence="4">
    <location>
        <begin position="159"/>
        <end position="175"/>
    </location>
</feature>
<dbReference type="GO" id="GO:0004519">
    <property type="term" value="F:endonuclease activity"/>
    <property type="evidence" value="ECO:0007669"/>
    <property type="project" value="UniProtKB-KW"/>
</dbReference>
<dbReference type="GO" id="GO:0016787">
    <property type="term" value="F:hydrolase activity"/>
    <property type="evidence" value="ECO:0007669"/>
    <property type="project" value="UniProtKB-KW"/>
</dbReference>
<accession>G9ZDI4</accession>
<dbReference type="STRING" id="797473.HMPREF9080_00818"/>
<evidence type="ECO:0000256" key="2">
    <source>
        <dbReference type="ARBA" id="ARBA00022759"/>
    </source>
</evidence>
<dbReference type="SMART" id="SM00318">
    <property type="entry name" value="SNc"/>
    <property type="match status" value="1"/>
</dbReference>
<dbReference type="InterPro" id="IPR002071">
    <property type="entry name" value="Thermonucl_AS"/>
</dbReference>
<dbReference type="Proteomes" id="UP000004750">
    <property type="component" value="Unassembled WGS sequence"/>
</dbReference>
<feature type="signal peptide" evidence="5">
    <location>
        <begin position="1"/>
        <end position="18"/>
    </location>
</feature>
<dbReference type="Gene3D" id="2.40.50.90">
    <property type="match status" value="1"/>
</dbReference>
<dbReference type="InterPro" id="IPR016071">
    <property type="entry name" value="Staphylococal_nuclease_OB-fold"/>
</dbReference>
<comment type="caution">
    <text evidence="7">The sequence shown here is derived from an EMBL/GenBank/DDBJ whole genome shotgun (WGS) entry which is preliminary data.</text>
</comment>
<dbReference type="GO" id="GO:0003676">
    <property type="term" value="F:nucleic acid binding"/>
    <property type="evidence" value="ECO:0007669"/>
    <property type="project" value="InterPro"/>
</dbReference>
<feature type="compositionally biased region" description="Basic and acidic residues" evidence="4">
    <location>
        <begin position="185"/>
        <end position="200"/>
    </location>
</feature>
<dbReference type="HOGENOM" id="CLU_046484_7_3_6"/>
<evidence type="ECO:0000256" key="1">
    <source>
        <dbReference type="ARBA" id="ARBA00022722"/>
    </source>
</evidence>
<dbReference type="PANTHER" id="PTHR12302:SF3">
    <property type="entry name" value="SERINE_THREONINE-PROTEIN KINASE 31"/>
    <property type="match status" value="1"/>
</dbReference>
<protein>
    <submittedName>
        <fullName evidence="7">Nuclease-like protein</fullName>
    </submittedName>
</protein>
<organism evidence="7 8">
    <name type="scientific">Cardiobacterium valvarum F0432</name>
    <dbReference type="NCBI Taxonomy" id="797473"/>
    <lineage>
        <taxon>Bacteria</taxon>
        <taxon>Pseudomonadati</taxon>
        <taxon>Pseudomonadota</taxon>
        <taxon>Gammaproteobacteria</taxon>
        <taxon>Cardiobacteriales</taxon>
        <taxon>Cardiobacteriaceae</taxon>
        <taxon>Cardiobacterium</taxon>
    </lineage>
</organism>
<keyword evidence="1" id="KW-0540">Nuclease</keyword>
<dbReference type="InterPro" id="IPR035437">
    <property type="entry name" value="SNase_OB-fold_sf"/>
</dbReference>
<evidence type="ECO:0000256" key="3">
    <source>
        <dbReference type="ARBA" id="ARBA00022801"/>
    </source>
</evidence>
<evidence type="ECO:0000256" key="4">
    <source>
        <dbReference type="SAM" id="MobiDB-lite"/>
    </source>
</evidence>
<sequence>MKTLILTAALLAAGGAQAYELRGKVVAVTDGDTITLLDADKWQQKIRLADIDAPERRQPWGQRAKEALSQMVAGREVRANCHEPDRYGRHVCTVFVGTTDANAEMVTHGNAWVYERYNIRDDLPRLQEQAQAERRGLWQLPEAERIPPADWRKQRKEKKHDSKQTVPARGDDGNPRHAAPSQTNGEERDTGGGKSGQENR</sequence>
<dbReference type="SUPFAM" id="SSF50199">
    <property type="entry name" value="Staphylococcal nuclease"/>
    <property type="match status" value="1"/>
</dbReference>
<keyword evidence="3" id="KW-0378">Hydrolase</keyword>
<keyword evidence="2" id="KW-0255">Endonuclease</keyword>
<dbReference type="EMBL" id="AGCM01000042">
    <property type="protein sequence ID" value="EHM55310.1"/>
    <property type="molecule type" value="Genomic_DNA"/>
</dbReference>
<dbReference type="Pfam" id="PF00565">
    <property type="entry name" value="SNase"/>
    <property type="match status" value="1"/>
</dbReference>
<evidence type="ECO:0000259" key="6">
    <source>
        <dbReference type="PROSITE" id="PS50830"/>
    </source>
</evidence>
<reference evidence="7 8" key="1">
    <citation type="submission" date="2011-08" db="EMBL/GenBank/DDBJ databases">
        <authorList>
            <person name="Weinstock G."/>
            <person name="Sodergren E."/>
            <person name="Clifton S."/>
            <person name="Fulton L."/>
            <person name="Fulton B."/>
            <person name="Courtney L."/>
            <person name="Fronick C."/>
            <person name="Harrison M."/>
            <person name="Strong C."/>
            <person name="Farmer C."/>
            <person name="Delahaunty K."/>
            <person name="Markovic C."/>
            <person name="Hall O."/>
            <person name="Minx P."/>
            <person name="Tomlinson C."/>
            <person name="Mitreva M."/>
            <person name="Hou S."/>
            <person name="Chen J."/>
            <person name="Wollam A."/>
            <person name="Pepin K.H."/>
            <person name="Johnson M."/>
            <person name="Bhonagiri V."/>
            <person name="Zhang X."/>
            <person name="Suruliraj S."/>
            <person name="Warren W."/>
            <person name="Chinwalla A."/>
            <person name="Mardis E.R."/>
            <person name="Wilson R.K."/>
        </authorList>
    </citation>
    <scope>NUCLEOTIDE SEQUENCE [LARGE SCALE GENOMIC DNA]</scope>
    <source>
        <strain evidence="7 8">F0432</strain>
    </source>
</reference>
<evidence type="ECO:0000256" key="5">
    <source>
        <dbReference type="SAM" id="SignalP"/>
    </source>
</evidence>
<feature type="domain" description="TNase-like" evidence="6">
    <location>
        <begin position="19"/>
        <end position="140"/>
    </location>
</feature>
<dbReference type="AlphaFoldDB" id="G9ZDI4"/>
<dbReference type="PROSITE" id="PS50830">
    <property type="entry name" value="TNASE_3"/>
    <property type="match status" value="1"/>
</dbReference>
<dbReference type="PANTHER" id="PTHR12302">
    <property type="entry name" value="EBNA2 BINDING PROTEIN P100"/>
    <property type="match status" value="1"/>
</dbReference>
<evidence type="ECO:0000313" key="8">
    <source>
        <dbReference type="Proteomes" id="UP000004750"/>
    </source>
</evidence>
<keyword evidence="5" id="KW-0732">Signal</keyword>
<feature type="compositionally biased region" description="Basic and acidic residues" evidence="4">
    <location>
        <begin position="138"/>
        <end position="152"/>
    </location>
</feature>
<proteinExistence type="predicted"/>